<proteinExistence type="predicted"/>
<gene>
    <name evidence="3" type="ORF">CDAR_455491</name>
</gene>
<protein>
    <recommendedName>
        <fullName evidence="5">Secreted protein</fullName>
    </recommendedName>
</protein>
<evidence type="ECO:0000313" key="4">
    <source>
        <dbReference type="Proteomes" id="UP001054837"/>
    </source>
</evidence>
<comment type="caution">
    <text evidence="3">The sequence shown here is derived from an EMBL/GenBank/DDBJ whole genome shotgun (WGS) entry which is preliminary data.</text>
</comment>
<evidence type="ECO:0008006" key="5">
    <source>
        <dbReference type="Google" id="ProtNLM"/>
    </source>
</evidence>
<keyword evidence="4" id="KW-1185">Reference proteome</keyword>
<dbReference type="AlphaFoldDB" id="A0AAV4RKY0"/>
<keyword evidence="2" id="KW-0732">Signal</keyword>
<organism evidence="3 4">
    <name type="scientific">Caerostris darwini</name>
    <dbReference type="NCBI Taxonomy" id="1538125"/>
    <lineage>
        <taxon>Eukaryota</taxon>
        <taxon>Metazoa</taxon>
        <taxon>Ecdysozoa</taxon>
        <taxon>Arthropoda</taxon>
        <taxon>Chelicerata</taxon>
        <taxon>Arachnida</taxon>
        <taxon>Araneae</taxon>
        <taxon>Araneomorphae</taxon>
        <taxon>Entelegynae</taxon>
        <taxon>Araneoidea</taxon>
        <taxon>Araneidae</taxon>
        <taxon>Caerostris</taxon>
    </lineage>
</organism>
<evidence type="ECO:0000256" key="2">
    <source>
        <dbReference type="SAM" id="SignalP"/>
    </source>
</evidence>
<feature type="chain" id="PRO_5043730419" description="Secreted protein" evidence="2">
    <location>
        <begin position="16"/>
        <end position="110"/>
    </location>
</feature>
<sequence length="110" mass="12647">MRRAMFRLSPLLSEALHMLGTITCRSTPPFPLFCVRLMRKGRCRSQTYRRFEDASMSPFVNSARANVERRGSDCGQAFTKTNTRERHTGDSLLENDAQHVPSCHRFLNVN</sequence>
<feature type="signal peptide" evidence="2">
    <location>
        <begin position="1"/>
        <end position="15"/>
    </location>
</feature>
<evidence type="ECO:0000313" key="3">
    <source>
        <dbReference type="EMBL" id="GIY21152.1"/>
    </source>
</evidence>
<reference evidence="3 4" key="1">
    <citation type="submission" date="2021-06" db="EMBL/GenBank/DDBJ databases">
        <title>Caerostris darwini draft genome.</title>
        <authorList>
            <person name="Kono N."/>
            <person name="Arakawa K."/>
        </authorList>
    </citation>
    <scope>NUCLEOTIDE SEQUENCE [LARGE SCALE GENOMIC DNA]</scope>
</reference>
<evidence type="ECO:0000256" key="1">
    <source>
        <dbReference type="SAM" id="MobiDB-lite"/>
    </source>
</evidence>
<name>A0AAV4RKY0_9ARAC</name>
<dbReference type="Proteomes" id="UP001054837">
    <property type="component" value="Unassembled WGS sequence"/>
</dbReference>
<feature type="region of interest" description="Disordered" evidence="1">
    <location>
        <begin position="71"/>
        <end position="94"/>
    </location>
</feature>
<accession>A0AAV4RKY0</accession>
<dbReference type="EMBL" id="BPLQ01006251">
    <property type="protein sequence ID" value="GIY21152.1"/>
    <property type="molecule type" value="Genomic_DNA"/>
</dbReference>